<protein>
    <submittedName>
        <fullName evidence="1">Uncharacterized protein</fullName>
    </submittedName>
</protein>
<dbReference type="Proteomes" id="UP001341840">
    <property type="component" value="Unassembled WGS sequence"/>
</dbReference>
<name>A0ABU6WDX5_9FABA</name>
<accession>A0ABU6WDX5</accession>
<comment type="caution">
    <text evidence="1">The sequence shown here is derived from an EMBL/GenBank/DDBJ whole genome shotgun (WGS) entry which is preliminary data.</text>
</comment>
<sequence length="111" mass="11959">MLSQNDKVEAAAVVVVPSSGGFKENYWRSKKVSAPKNGGGWVRLLMIGEKRALLLKSCKLMSKSIGFSWCPEFASTLDVLTVINLPSASRKIAAVAPKPVLQCAPSVLHFT</sequence>
<dbReference type="EMBL" id="JASCZI010181377">
    <property type="protein sequence ID" value="MED6182720.1"/>
    <property type="molecule type" value="Genomic_DNA"/>
</dbReference>
<proteinExistence type="predicted"/>
<evidence type="ECO:0000313" key="2">
    <source>
        <dbReference type="Proteomes" id="UP001341840"/>
    </source>
</evidence>
<organism evidence="1 2">
    <name type="scientific">Stylosanthes scabra</name>
    <dbReference type="NCBI Taxonomy" id="79078"/>
    <lineage>
        <taxon>Eukaryota</taxon>
        <taxon>Viridiplantae</taxon>
        <taxon>Streptophyta</taxon>
        <taxon>Embryophyta</taxon>
        <taxon>Tracheophyta</taxon>
        <taxon>Spermatophyta</taxon>
        <taxon>Magnoliopsida</taxon>
        <taxon>eudicotyledons</taxon>
        <taxon>Gunneridae</taxon>
        <taxon>Pentapetalae</taxon>
        <taxon>rosids</taxon>
        <taxon>fabids</taxon>
        <taxon>Fabales</taxon>
        <taxon>Fabaceae</taxon>
        <taxon>Papilionoideae</taxon>
        <taxon>50 kb inversion clade</taxon>
        <taxon>dalbergioids sensu lato</taxon>
        <taxon>Dalbergieae</taxon>
        <taxon>Pterocarpus clade</taxon>
        <taxon>Stylosanthes</taxon>
    </lineage>
</organism>
<evidence type="ECO:0000313" key="1">
    <source>
        <dbReference type="EMBL" id="MED6182720.1"/>
    </source>
</evidence>
<gene>
    <name evidence="1" type="ORF">PIB30_031364</name>
</gene>
<reference evidence="1 2" key="1">
    <citation type="journal article" date="2023" name="Plants (Basel)">
        <title>Bridging the Gap: Combining Genomics and Transcriptomics Approaches to Understand Stylosanthes scabra, an Orphan Legume from the Brazilian Caatinga.</title>
        <authorList>
            <person name="Ferreira-Neto J.R.C."/>
            <person name="da Silva M.D."/>
            <person name="Binneck E."/>
            <person name="de Melo N.F."/>
            <person name="da Silva R.H."/>
            <person name="de Melo A.L.T.M."/>
            <person name="Pandolfi V."/>
            <person name="Bustamante F.O."/>
            <person name="Brasileiro-Vidal A.C."/>
            <person name="Benko-Iseppon A.M."/>
        </authorList>
    </citation>
    <scope>NUCLEOTIDE SEQUENCE [LARGE SCALE GENOMIC DNA]</scope>
    <source>
        <tissue evidence="1">Leaves</tissue>
    </source>
</reference>
<keyword evidence="2" id="KW-1185">Reference proteome</keyword>